<dbReference type="Proteomes" id="UP001156702">
    <property type="component" value="Unassembled WGS sequence"/>
</dbReference>
<reference evidence="4" key="1">
    <citation type="journal article" date="2019" name="Int. J. Syst. Evol. Microbiol.">
        <title>The Global Catalogue of Microorganisms (GCM) 10K type strain sequencing project: providing services to taxonomists for standard genome sequencing and annotation.</title>
        <authorList>
            <consortium name="The Broad Institute Genomics Platform"/>
            <consortium name="The Broad Institute Genome Sequencing Center for Infectious Disease"/>
            <person name="Wu L."/>
            <person name="Ma J."/>
        </authorList>
    </citation>
    <scope>NUCLEOTIDE SEQUENCE [LARGE SCALE GENOMIC DNA]</scope>
    <source>
        <strain evidence="4">NBRC 102122</strain>
    </source>
</reference>
<dbReference type="InterPro" id="IPR007055">
    <property type="entry name" value="BON_dom"/>
</dbReference>
<protein>
    <submittedName>
        <fullName evidence="3">Transporter</fullName>
    </submittedName>
</protein>
<comment type="caution">
    <text evidence="3">The sequence shown here is derived from an EMBL/GenBank/DDBJ whole genome shotgun (WGS) entry which is preliminary data.</text>
</comment>
<dbReference type="EMBL" id="BSOP01000044">
    <property type="protein sequence ID" value="GLR54090.1"/>
    <property type="molecule type" value="Genomic_DNA"/>
</dbReference>
<proteinExistence type="predicted"/>
<dbReference type="RefSeq" id="WP_244767738.1">
    <property type="nucleotide sequence ID" value="NZ_BSOP01000044.1"/>
</dbReference>
<evidence type="ECO:0000313" key="4">
    <source>
        <dbReference type="Proteomes" id="UP001156702"/>
    </source>
</evidence>
<name>A0ABQ5ZPR7_9HYPH</name>
<accession>A0ABQ5ZPR7</accession>
<organism evidence="3 4">
    <name type="scientific">Shinella yambaruensis</name>
    <dbReference type="NCBI Taxonomy" id="415996"/>
    <lineage>
        <taxon>Bacteria</taxon>
        <taxon>Pseudomonadati</taxon>
        <taxon>Pseudomonadota</taxon>
        <taxon>Alphaproteobacteria</taxon>
        <taxon>Hyphomicrobiales</taxon>
        <taxon>Rhizobiaceae</taxon>
        <taxon>Shinella</taxon>
    </lineage>
</organism>
<evidence type="ECO:0000313" key="3">
    <source>
        <dbReference type="EMBL" id="GLR54090.1"/>
    </source>
</evidence>
<sequence length="164" mass="18249">MTDRKRASGEEDFRDHEERDIRDGWPYPDDDDARRAGQNAPYGTRGADPDQADNGGIEITADPEARDVDGAPLPFAEETDDIIADDDLEARILEALEEDERVDLAMLDLAIRDGIAILDGAVDSEEDRRHLIGFLRRVKGVRDVRADGLLTRGVDSHVPRDVTE</sequence>
<evidence type="ECO:0000259" key="2">
    <source>
        <dbReference type="PROSITE" id="PS50914"/>
    </source>
</evidence>
<feature type="region of interest" description="Disordered" evidence="1">
    <location>
        <begin position="1"/>
        <end position="72"/>
    </location>
</feature>
<keyword evidence="4" id="KW-1185">Reference proteome</keyword>
<dbReference type="PROSITE" id="PS50914">
    <property type="entry name" value="BON"/>
    <property type="match status" value="1"/>
</dbReference>
<feature type="compositionally biased region" description="Basic and acidic residues" evidence="1">
    <location>
        <begin position="1"/>
        <end position="23"/>
    </location>
</feature>
<feature type="domain" description="BON" evidence="2">
    <location>
        <begin position="84"/>
        <end position="153"/>
    </location>
</feature>
<evidence type="ECO:0000256" key="1">
    <source>
        <dbReference type="SAM" id="MobiDB-lite"/>
    </source>
</evidence>
<dbReference type="Pfam" id="PF04972">
    <property type="entry name" value="BON"/>
    <property type="match status" value="1"/>
</dbReference>
<gene>
    <name evidence="3" type="ORF">GCM10007923_53070</name>
</gene>